<dbReference type="RefSeq" id="XP_028280020.1">
    <property type="nucleotide sequence ID" value="XM_028424219.1"/>
</dbReference>
<dbReference type="EC" id="2.8.2.-" evidence="1"/>
<reference evidence="5 6" key="1">
    <citation type="submission" date="2025-04" db="UniProtKB">
        <authorList>
            <consortium name="RefSeq"/>
        </authorList>
    </citation>
    <scope>IDENTIFICATION</scope>
</reference>
<dbReference type="GeneID" id="114447770"/>
<dbReference type="InterPro" id="IPR027417">
    <property type="entry name" value="P-loop_NTPase"/>
</dbReference>
<feature type="transmembrane region" description="Helical" evidence="2">
    <location>
        <begin position="67"/>
        <end position="88"/>
    </location>
</feature>
<keyword evidence="2" id="KW-0472">Membrane</keyword>
<dbReference type="SUPFAM" id="SSF52540">
    <property type="entry name" value="P-loop containing nucleoside triphosphate hydrolases"/>
    <property type="match status" value="1"/>
</dbReference>
<evidence type="ECO:0000259" key="3">
    <source>
        <dbReference type="Pfam" id="PF00685"/>
    </source>
</evidence>
<dbReference type="Pfam" id="PF00685">
    <property type="entry name" value="Sulfotransfer_1"/>
    <property type="match status" value="1"/>
</dbReference>
<dbReference type="Gene3D" id="3.40.50.300">
    <property type="entry name" value="P-loop containing nucleotide triphosphate hydrolases"/>
    <property type="match status" value="1"/>
</dbReference>
<dbReference type="AlphaFoldDB" id="A0A6P7JSW0"/>
<protein>
    <recommendedName>
        <fullName evidence="1">Sulfotransferase</fullName>
        <ecNumber evidence="1">2.8.2.-</ecNumber>
    </recommendedName>
</protein>
<accession>A0A6P7JSW0</accession>
<dbReference type="GO" id="GO:0050659">
    <property type="term" value="F:N-acetylgalactosamine 4-sulfate 6-O-sulfotransferase activity"/>
    <property type="evidence" value="ECO:0007669"/>
    <property type="project" value="TreeGrafter"/>
</dbReference>
<keyword evidence="2" id="KW-1133">Transmembrane helix</keyword>
<gene>
    <name evidence="5 6" type="primary">LOC114447770</name>
</gene>
<dbReference type="PANTHER" id="PTHR15723:SF0">
    <property type="entry name" value="CARBOHYDRATE SULFOTRANSFERASE 15"/>
    <property type="match status" value="1"/>
</dbReference>
<proteinExistence type="inferred from homology"/>
<keyword evidence="1" id="KW-0808">Transferase</keyword>
<sequence length="528" mass="61154">MSVSDGSNPKRDHGYSLHSLPMAEHYSKRPVRTFFDFTHTNGPENLDVRQVPLLFLTNLQSISKVKVVSFLLALTLTFLIMASYVLMWDKKGLLFTPSPYQLRPATPSEVSFEKTLDIKLLVKLISSKQEYTPRKVPKEKDVMDTDSHLFAAIPRNFLPGIKSPCWYEEFSSHDLSADPYRRNLFTLRSKAFKTACDRLRAGFRHHLLYREGKHFRLRCLPYFYIIGQPKCGTTDLFHRLLLHPEVRFNTMKEPHWWTRKRFGYIRFKDGFQESFPVEDYLDLFDLAAYNIQEGISGNSSGDHRAVQLITGEASASTMWDNQAWSYLHGDREETTEPPFLAQDFIHAVQPGAKIIIMLRDPVERLYSDYLYFKMANKSAEDFHQKVVESVQLFHSCLSERSLRSCVYNTSLSNAMPVRLNLGMYIVFVLDWLTVFHREHILVLRLEDYAASLKVTIKKVFDFLGVGPLSEQVEAAVSKRPMSNTRRVADRNLGPMLPATRNLLSEFHRPFNMKLASVLDNKAFLWRNT</sequence>
<evidence type="ECO:0000313" key="6">
    <source>
        <dbReference type="RefSeq" id="XP_028280021.1"/>
    </source>
</evidence>
<feature type="domain" description="Sulfotransferase" evidence="3">
    <location>
        <begin position="224"/>
        <end position="488"/>
    </location>
</feature>
<evidence type="ECO:0000313" key="5">
    <source>
        <dbReference type="RefSeq" id="XP_028280020.1"/>
    </source>
</evidence>
<dbReference type="RefSeq" id="XP_028280021.1">
    <property type="nucleotide sequence ID" value="XM_028424220.1"/>
</dbReference>
<comment type="similarity">
    <text evidence="1">Belongs to the sulfotransferase 1 family.</text>
</comment>
<dbReference type="InterPro" id="IPR000863">
    <property type="entry name" value="Sulfotransferase_dom"/>
</dbReference>
<dbReference type="Proteomes" id="UP000515145">
    <property type="component" value="Chromosome 15"/>
</dbReference>
<evidence type="ECO:0000313" key="4">
    <source>
        <dbReference type="Proteomes" id="UP000515145"/>
    </source>
</evidence>
<dbReference type="OrthoDB" id="8068875at2759"/>
<keyword evidence="2" id="KW-0812">Transmembrane</keyword>
<dbReference type="GO" id="GO:0019319">
    <property type="term" value="P:hexose biosynthetic process"/>
    <property type="evidence" value="ECO:0007669"/>
    <property type="project" value="TreeGrafter"/>
</dbReference>
<name>A0A6P7JSW0_9TELE</name>
<evidence type="ECO:0000256" key="2">
    <source>
        <dbReference type="SAM" id="Phobius"/>
    </source>
</evidence>
<organism evidence="4 5">
    <name type="scientific">Parambassis ranga</name>
    <name type="common">Indian glassy fish</name>
    <dbReference type="NCBI Taxonomy" id="210632"/>
    <lineage>
        <taxon>Eukaryota</taxon>
        <taxon>Metazoa</taxon>
        <taxon>Chordata</taxon>
        <taxon>Craniata</taxon>
        <taxon>Vertebrata</taxon>
        <taxon>Euteleostomi</taxon>
        <taxon>Actinopterygii</taxon>
        <taxon>Neopterygii</taxon>
        <taxon>Teleostei</taxon>
        <taxon>Neoteleostei</taxon>
        <taxon>Acanthomorphata</taxon>
        <taxon>Ovalentaria</taxon>
        <taxon>Ambassidae</taxon>
        <taxon>Parambassis</taxon>
    </lineage>
</organism>
<keyword evidence="4" id="KW-1185">Reference proteome</keyword>
<evidence type="ECO:0000256" key="1">
    <source>
        <dbReference type="RuleBase" id="RU361155"/>
    </source>
</evidence>
<dbReference type="PANTHER" id="PTHR15723">
    <property type="entry name" value="CARBOHYDRATE SULFOTRANSFERASE 15"/>
    <property type="match status" value="1"/>
</dbReference>
<dbReference type="InterPro" id="IPR052654">
    <property type="entry name" value="CS_Sulfotransferase"/>
</dbReference>